<feature type="transmembrane region" description="Helical" evidence="7">
    <location>
        <begin position="57"/>
        <end position="74"/>
    </location>
</feature>
<evidence type="ECO:0000256" key="4">
    <source>
        <dbReference type="ARBA" id="ARBA00022989"/>
    </source>
</evidence>
<comment type="subcellular location">
    <subcellularLocation>
        <location evidence="1">Membrane</location>
        <topology evidence="1">Multi-pass membrane protein</topology>
    </subcellularLocation>
</comment>
<feature type="transmembrane region" description="Helical" evidence="7">
    <location>
        <begin position="23"/>
        <end position="45"/>
    </location>
</feature>
<dbReference type="GO" id="GO:0008360">
    <property type="term" value="P:regulation of cell shape"/>
    <property type="evidence" value="ECO:0007669"/>
    <property type="project" value="UniProtKB-KW"/>
</dbReference>
<dbReference type="EMBL" id="CP020370">
    <property type="protein sequence ID" value="AUB82064.1"/>
    <property type="molecule type" value="Genomic_DNA"/>
</dbReference>
<feature type="transmembrane region" description="Helical" evidence="7">
    <location>
        <begin position="372"/>
        <end position="393"/>
    </location>
</feature>
<keyword evidence="4 7" id="KW-1133">Transmembrane helix</keyword>
<evidence type="ECO:0000256" key="2">
    <source>
        <dbReference type="ARBA" id="ARBA00022692"/>
    </source>
</evidence>
<dbReference type="InterPro" id="IPR001182">
    <property type="entry name" value="FtsW/RodA"/>
</dbReference>
<evidence type="ECO:0000256" key="1">
    <source>
        <dbReference type="ARBA" id="ARBA00004141"/>
    </source>
</evidence>
<evidence type="ECO:0000256" key="3">
    <source>
        <dbReference type="ARBA" id="ARBA00022960"/>
    </source>
</evidence>
<feature type="transmembrane region" description="Helical" evidence="7">
    <location>
        <begin position="255"/>
        <end position="274"/>
    </location>
</feature>
<feature type="transmembrane region" description="Helical" evidence="7">
    <location>
        <begin position="165"/>
        <end position="190"/>
    </location>
</feature>
<keyword evidence="9" id="KW-1185">Reference proteome</keyword>
<name>A0A2K8U925_9GAMM</name>
<dbReference type="PANTHER" id="PTHR30474:SF3">
    <property type="entry name" value="PEPTIDOGLYCAN GLYCOSYLTRANSFERASE RODA"/>
    <property type="match status" value="1"/>
</dbReference>
<feature type="transmembrane region" description="Helical" evidence="7">
    <location>
        <begin position="141"/>
        <end position="159"/>
    </location>
</feature>
<dbReference type="GO" id="GO:0051301">
    <property type="term" value="P:cell division"/>
    <property type="evidence" value="ECO:0007669"/>
    <property type="project" value="InterPro"/>
</dbReference>
<feature type="transmembrane region" description="Helical" evidence="7">
    <location>
        <begin position="405"/>
        <end position="426"/>
    </location>
</feature>
<dbReference type="KEGG" id="tsy:THSYN_14655"/>
<dbReference type="GO" id="GO:0005886">
    <property type="term" value="C:plasma membrane"/>
    <property type="evidence" value="ECO:0007669"/>
    <property type="project" value="TreeGrafter"/>
</dbReference>
<keyword evidence="3" id="KW-0133">Cell shape</keyword>
<dbReference type="AlphaFoldDB" id="A0A2K8U925"/>
<dbReference type="PANTHER" id="PTHR30474">
    <property type="entry name" value="CELL CYCLE PROTEIN"/>
    <property type="match status" value="1"/>
</dbReference>
<evidence type="ECO:0000313" key="8">
    <source>
        <dbReference type="EMBL" id="AUB82064.1"/>
    </source>
</evidence>
<feature type="transmembrane region" description="Helical" evidence="7">
    <location>
        <begin position="81"/>
        <end position="98"/>
    </location>
</feature>
<feature type="transmembrane region" description="Helical" evidence="7">
    <location>
        <begin position="234"/>
        <end position="250"/>
    </location>
</feature>
<dbReference type="Proteomes" id="UP000232638">
    <property type="component" value="Chromosome"/>
</dbReference>
<dbReference type="RefSeq" id="WP_100919814.1">
    <property type="nucleotide sequence ID" value="NZ_CP020370.1"/>
</dbReference>
<evidence type="ECO:0000256" key="6">
    <source>
        <dbReference type="SAM" id="MobiDB-lite"/>
    </source>
</evidence>
<evidence type="ECO:0000256" key="5">
    <source>
        <dbReference type="ARBA" id="ARBA00023136"/>
    </source>
</evidence>
<feature type="transmembrane region" description="Helical" evidence="7">
    <location>
        <begin position="339"/>
        <end position="360"/>
    </location>
</feature>
<evidence type="ECO:0000313" key="9">
    <source>
        <dbReference type="Proteomes" id="UP000232638"/>
    </source>
</evidence>
<evidence type="ECO:0000256" key="7">
    <source>
        <dbReference type="SAM" id="Phobius"/>
    </source>
</evidence>
<protein>
    <submittedName>
        <fullName evidence="8">Cell cycle protein</fullName>
    </submittedName>
</protein>
<dbReference type="GO" id="GO:0032153">
    <property type="term" value="C:cell division site"/>
    <property type="evidence" value="ECO:0007669"/>
    <property type="project" value="TreeGrafter"/>
</dbReference>
<proteinExistence type="predicted"/>
<gene>
    <name evidence="8" type="ORF">THSYN_14655</name>
</gene>
<organism evidence="8 9">
    <name type="scientific">Candidatus Thiodictyon syntrophicum</name>
    <dbReference type="NCBI Taxonomy" id="1166950"/>
    <lineage>
        <taxon>Bacteria</taxon>
        <taxon>Pseudomonadati</taxon>
        <taxon>Pseudomonadota</taxon>
        <taxon>Gammaproteobacteria</taxon>
        <taxon>Chromatiales</taxon>
        <taxon>Chromatiaceae</taxon>
        <taxon>Thiodictyon</taxon>
    </lineage>
</organism>
<keyword evidence="5 7" id="KW-0472">Membrane</keyword>
<keyword evidence="2 7" id="KW-0812">Transmembrane</keyword>
<dbReference type="Pfam" id="PF01098">
    <property type="entry name" value="FTSW_RODA_SPOVE"/>
    <property type="match status" value="1"/>
</dbReference>
<sequence>MSAASADTGFAAAWLRRRAERELLLGCLGCMALGFVLILGADAASGRQLGALDLLPLALYALALAGVHLSLVAAGFRGDQVLTATVAFLSGFGLLAQYRMGDFHNGPGALTLGLVPAGFLVMTVGALAFANGRYRVLARGLWVWAGLSLVLVVVLLLTGQRFRGAVYALGFTTPTEVLKVTIPLALAAYLERQGQALARWHPRLPLPPWRALWPLLAFFAVLIGLLALQRDLGMMLILGLAGLVVLASGTGRIGYLVYGLLAGAGLGALLLTVFEHGQRRLDAWLDPFQDPTGEGWQILQGLSGMYAGGLWGEGFGIGSPEYTPIAAADFIYSVIGEELGFLGCVVLVLFFLILLSRGIALAGPGRPLFGRLLAAGLTTVLAVQTLLNIGGVTKSIPLTGTTLPFISHGGASLLTAFAASGLLLAISDGAPGRPAKPPRGRAAGGPPADLKPRKVRRKAVPREPAAASDI</sequence>
<dbReference type="GO" id="GO:0015648">
    <property type="term" value="F:lipid-linked peptidoglycan transporter activity"/>
    <property type="evidence" value="ECO:0007669"/>
    <property type="project" value="TreeGrafter"/>
</dbReference>
<feature type="transmembrane region" description="Helical" evidence="7">
    <location>
        <begin position="110"/>
        <end position="129"/>
    </location>
</feature>
<accession>A0A2K8U925</accession>
<dbReference type="OrthoDB" id="9768187at2"/>
<feature type="transmembrane region" description="Helical" evidence="7">
    <location>
        <begin position="211"/>
        <end position="228"/>
    </location>
</feature>
<reference evidence="8 9" key="1">
    <citation type="submission" date="2017-03" db="EMBL/GenBank/DDBJ databases">
        <title>Complete genome sequence of Candidatus 'Thiodictyon syntrophicum' sp. nov. strain Cad16T, a photolithoautotroph purple sulfur bacterium isolated from an alpine meromictic lake.</title>
        <authorList>
            <person name="Luedin S.M."/>
            <person name="Pothier J.F."/>
            <person name="Danza F."/>
            <person name="Storelli N."/>
            <person name="Wittwer M."/>
            <person name="Tonolla M."/>
        </authorList>
    </citation>
    <scope>NUCLEOTIDE SEQUENCE [LARGE SCALE GENOMIC DNA]</scope>
    <source>
        <strain evidence="8 9">Cad16T</strain>
    </source>
</reference>
<feature type="region of interest" description="Disordered" evidence="6">
    <location>
        <begin position="430"/>
        <end position="470"/>
    </location>
</feature>